<dbReference type="EC" id="3.2.1.51" evidence="3"/>
<dbReference type="SMART" id="SM00812">
    <property type="entry name" value="Alpha_L_fucos"/>
    <property type="match status" value="1"/>
</dbReference>
<dbReference type="InterPro" id="IPR017853">
    <property type="entry name" value="GH"/>
</dbReference>
<reference evidence="9 10" key="1">
    <citation type="submission" date="2019-04" db="EMBL/GenBank/DDBJ databases">
        <authorList>
            <person name="Van Vliet M D."/>
        </authorList>
    </citation>
    <scope>NUCLEOTIDE SEQUENCE [LARGE SCALE GENOMIC DNA]</scope>
    <source>
        <strain evidence="9 10">F21</strain>
    </source>
</reference>
<accession>A0A6C2UD89</accession>
<proteinExistence type="inferred from homology"/>
<dbReference type="GO" id="GO:0004560">
    <property type="term" value="F:alpha-L-fucosidase activity"/>
    <property type="evidence" value="ECO:0007669"/>
    <property type="project" value="InterPro"/>
</dbReference>
<dbReference type="Pfam" id="PF01120">
    <property type="entry name" value="Alpha_L_fucos"/>
    <property type="match status" value="1"/>
</dbReference>
<evidence type="ECO:0000256" key="3">
    <source>
        <dbReference type="ARBA" id="ARBA00012662"/>
    </source>
</evidence>
<keyword evidence="5" id="KW-0378">Hydrolase</keyword>
<evidence type="ECO:0000256" key="6">
    <source>
        <dbReference type="ARBA" id="ARBA00023295"/>
    </source>
</evidence>
<dbReference type="SUPFAM" id="SSF51445">
    <property type="entry name" value="(Trans)glycosidases"/>
    <property type="match status" value="1"/>
</dbReference>
<feature type="domain" description="Glycoside hydrolase family 29 N-terminal" evidence="7">
    <location>
        <begin position="17"/>
        <end position="388"/>
    </location>
</feature>
<evidence type="ECO:0000259" key="7">
    <source>
        <dbReference type="Pfam" id="PF01120"/>
    </source>
</evidence>
<dbReference type="Pfam" id="PF16757">
    <property type="entry name" value="Fucosidase_C"/>
    <property type="match status" value="1"/>
</dbReference>
<dbReference type="GO" id="GO:0006004">
    <property type="term" value="P:fucose metabolic process"/>
    <property type="evidence" value="ECO:0007669"/>
    <property type="project" value="InterPro"/>
</dbReference>
<dbReference type="InterPro" id="IPR057739">
    <property type="entry name" value="Glyco_hydro_29_N"/>
</dbReference>
<dbReference type="InterPro" id="IPR031919">
    <property type="entry name" value="Fucosidase_C"/>
</dbReference>
<dbReference type="Gene3D" id="3.20.20.80">
    <property type="entry name" value="Glycosidases"/>
    <property type="match status" value="1"/>
</dbReference>
<dbReference type="InterPro" id="IPR013780">
    <property type="entry name" value="Glyco_hydro_b"/>
</dbReference>
<keyword evidence="6" id="KW-0326">Glycosidase</keyword>
<dbReference type="GO" id="GO:0016139">
    <property type="term" value="P:glycoside catabolic process"/>
    <property type="evidence" value="ECO:0007669"/>
    <property type="project" value="TreeGrafter"/>
</dbReference>
<dbReference type="EMBL" id="CAAHFH010000001">
    <property type="protein sequence ID" value="VGO18095.1"/>
    <property type="molecule type" value="Genomic_DNA"/>
</dbReference>
<dbReference type="PANTHER" id="PTHR10030:SF37">
    <property type="entry name" value="ALPHA-L-FUCOSIDASE-RELATED"/>
    <property type="match status" value="1"/>
</dbReference>
<evidence type="ECO:0000313" key="9">
    <source>
        <dbReference type="EMBL" id="VGO18095.1"/>
    </source>
</evidence>
<keyword evidence="4" id="KW-0732">Signal</keyword>
<comment type="function">
    <text evidence="1">Alpha-L-fucosidase is responsible for hydrolyzing the alpha-1,6-linked fucose joined to the reducing-end N-acetylglucosamine of the carbohydrate moieties of glycoproteins.</text>
</comment>
<sequence length="505" mass="57950">MKRLITTLLVGFVLSTQAEEFRYEPDWGSIRSHYKCPEWFRDAKFGIFVIWGAFSVPEVSSEKYGKGIYQESWTRGGVNPWSYHREHYGDPSEFGYKDLFPLFKMEKYDPVAWASLFKEAGARYVVPMADYHDAYAMYASKLTRWNVVEIGPKKDIMRMLEQAVRAEGMKFGVSSHLALSRGYYPKRDPDWDVNDPQYQDLYWKPIEKGSKPSQEFLDQWWARTTEAIDMYEPDLLWFDFGLDKPGFESVHAPILAYYYNKGLEWGKEVVFQGKNMNKTKRVDGKFVQDHSVKSFPEDLIVLDLERGRMSDINPRPWQTDTSVGKISWGYINHEEYKTSGYLIDELVDIVSKNGSLLLATGPKADGTIADESKAIFLEIGAWLKVNGEAIYDTRPWKLFGEGPTKVSAGNHSEHENVDNVAADIRFTTNADILYATSLAWPEDGVFRIKSLAKGNPHESRELKSVYSISGGKKAKWEQTDDELVIRTKGGKPCEAAYAFRIEFKK</sequence>
<evidence type="ECO:0000256" key="4">
    <source>
        <dbReference type="ARBA" id="ARBA00022729"/>
    </source>
</evidence>
<comment type="similarity">
    <text evidence="2">Belongs to the glycosyl hydrolase 29 family.</text>
</comment>
<evidence type="ECO:0000313" key="10">
    <source>
        <dbReference type="Proteomes" id="UP000346198"/>
    </source>
</evidence>
<dbReference type="AlphaFoldDB" id="A0A6C2UD89"/>
<dbReference type="Gene3D" id="2.60.40.1180">
    <property type="entry name" value="Golgi alpha-mannosidase II"/>
    <property type="match status" value="1"/>
</dbReference>
<evidence type="ECO:0000256" key="1">
    <source>
        <dbReference type="ARBA" id="ARBA00004071"/>
    </source>
</evidence>
<protein>
    <recommendedName>
        <fullName evidence="3">alpha-L-fucosidase</fullName>
        <ecNumber evidence="3">3.2.1.51</ecNumber>
    </recommendedName>
</protein>
<dbReference type="Proteomes" id="UP000346198">
    <property type="component" value="Unassembled WGS sequence"/>
</dbReference>
<evidence type="ECO:0000256" key="2">
    <source>
        <dbReference type="ARBA" id="ARBA00007951"/>
    </source>
</evidence>
<dbReference type="PANTHER" id="PTHR10030">
    <property type="entry name" value="ALPHA-L-FUCOSIDASE"/>
    <property type="match status" value="1"/>
</dbReference>
<evidence type="ECO:0000256" key="5">
    <source>
        <dbReference type="ARBA" id="ARBA00022801"/>
    </source>
</evidence>
<organism evidence="9 10">
    <name type="scientific">Pontiella sulfatireligans</name>
    <dbReference type="NCBI Taxonomy" id="2750658"/>
    <lineage>
        <taxon>Bacteria</taxon>
        <taxon>Pseudomonadati</taxon>
        <taxon>Kiritimatiellota</taxon>
        <taxon>Kiritimatiellia</taxon>
        <taxon>Kiritimatiellales</taxon>
        <taxon>Pontiellaceae</taxon>
        <taxon>Pontiella</taxon>
    </lineage>
</organism>
<gene>
    <name evidence="9" type="ORF">SCARR_00146</name>
</gene>
<dbReference type="GO" id="GO:0005764">
    <property type="term" value="C:lysosome"/>
    <property type="evidence" value="ECO:0007669"/>
    <property type="project" value="TreeGrafter"/>
</dbReference>
<keyword evidence="10" id="KW-1185">Reference proteome</keyword>
<dbReference type="RefSeq" id="WP_136059621.1">
    <property type="nucleotide sequence ID" value="NZ_CAAHFH010000001.1"/>
</dbReference>
<dbReference type="PIRSF" id="PIRSF001092">
    <property type="entry name" value="Alpha-L-fucosidase"/>
    <property type="match status" value="1"/>
</dbReference>
<dbReference type="InterPro" id="IPR000933">
    <property type="entry name" value="Glyco_hydro_29"/>
</dbReference>
<evidence type="ECO:0000259" key="8">
    <source>
        <dbReference type="Pfam" id="PF16757"/>
    </source>
</evidence>
<feature type="domain" description="Alpha-L-fucosidase C-terminal" evidence="8">
    <location>
        <begin position="418"/>
        <end position="502"/>
    </location>
</feature>
<dbReference type="InterPro" id="IPR016286">
    <property type="entry name" value="FUC_metazoa-typ"/>
</dbReference>
<name>A0A6C2UD89_9BACT</name>